<protein>
    <submittedName>
        <fullName evidence="2">Uncharacterized protein</fullName>
    </submittedName>
</protein>
<organism evidence="2 3">
    <name type="scientific">Penicillium capsulatum</name>
    <dbReference type="NCBI Taxonomy" id="69766"/>
    <lineage>
        <taxon>Eukaryota</taxon>
        <taxon>Fungi</taxon>
        <taxon>Dikarya</taxon>
        <taxon>Ascomycota</taxon>
        <taxon>Pezizomycotina</taxon>
        <taxon>Eurotiomycetes</taxon>
        <taxon>Eurotiomycetidae</taxon>
        <taxon>Eurotiales</taxon>
        <taxon>Aspergillaceae</taxon>
        <taxon>Penicillium</taxon>
    </lineage>
</organism>
<feature type="compositionally biased region" description="Basic residues" evidence="1">
    <location>
        <begin position="12"/>
        <end position="21"/>
    </location>
</feature>
<feature type="compositionally biased region" description="Basic residues" evidence="1">
    <location>
        <begin position="129"/>
        <end position="138"/>
    </location>
</feature>
<reference evidence="2" key="2">
    <citation type="journal article" date="2023" name="IMA Fungus">
        <title>Comparative genomic study of the Penicillium genus elucidates a diverse pangenome and 15 lateral gene transfer events.</title>
        <authorList>
            <person name="Petersen C."/>
            <person name="Sorensen T."/>
            <person name="Nielsen M.R."/>
            <person name="Sondergaard T.E."/>
            <person name="Sorensen J.L."/>
            <person name="Fitzpatrick D.A."/>
            <person name="Frisvad J.C."/>
            <person name="Nielsen K.L."/>
        </authorList>
    </citation>
    <scope>NUCLEOTIDE SEQUENCE</scope>
    <source>
        <strain evidence="2">IBT 21917</strain>
    </source>
</reference>
<sequence length="703" mass="78918">MAPSRSSQPSRPVRKNRTKVRTYHEDTTSDEETSRPRNTDQDRARRASVALRPRGRAGVNHSYREVSTDASLAESLDGNQPDSLDDHAGQTQNSPQNVPNPAAEAAPPAPRHARSTPSATASSRPRPAPAKRQRRQAPKKTSQAPKKKKAKLDVEDGIPVGPGGIPPWQTLPYQVLFDIFQRASYPLIHPENLTRNQSVKWLVEVAAMCRSFQEPALAALYHSPPLLPASKAHGLLDILSKPQSSLSINYAAKVKELYVEMELLLLYKSGPTLGYFDLSELVSKVPQLQVLRLYHRDDFIVGLPPWNIIPSKCSYLGSLFSALNQGGIYLRSWDWNARFLDTQELIPFMSEIHRHSAFRGLRELRLLHLGDTDLEDTPAKEAALADTIRALPEIERLELLECTLVGATFLPQLPATLRSLVLCNCDRVLSGHLTDFLKSHGQHLRELSLHNNRHLDMSFITTLGQHCPVLTKFKMDIQIHDQSSYRDTEPHFRELLGESEVPTWPASLQEIDLIQLRRWNVATAGMFFGSLVEAAPRLPHLRRLNVSAILKIGWRDRASFRERWINRLEKVFLRHSPPPDPNGRSLHKRPLHVGPPSAPEATTATARPSTAGSDQSLLSKRHSQRLATRKSFDEDFAESPGSDHPVDGDAGYVQGMCDEVNVRIDNLRPSEMQFNEADFLDDELSGDDDWEGDDYEPGDAYAW</sequence>
<feature type="compositionally biased region" description="Basic and acidic residues" evidence="1">
    <location>
        <begin position="22"/>
        <end position="45"/>
    </location>
</feature>
<feature type="compositionally biased region" description="Low complexity" evidence="1">
    <location>
        <begin position="599"/>
        <end position="611"/>
    </location>
</feature>
<evidence type="ECO:0000256" key="1">
    <source>
        <dbReference type="SAM" id="MobiDB-lite"/>
    </source>
</evidence>
<feature type="region of interest" description="Disordered" evidence="1">
    <location>
        <begin position="1"/>
        <end position="158"/>
    </location>
</feature>
<name>A0A9W9LVL5_9EURO</name>
<reference evidence="2" key="1">
    <citation type="submission" date="2022-11" db="EMBL/GenBank/DDBJ databases">
        <authorList>
            <person name="Petersen C."/>
        </authorList>
    </citation>
    <scope>NUCLEOTIDE SEQUENCE</scope>
    <source>
        <strain evidence="2">IBT 21917</strain>
    </source>
</reference>
<feature type="compositionally biased region" description="Acidic residues" evidence="1">
    <location>
        <begin position="678"/>
        <end position="697"/>
    </location>
</feature>
<feature type="compositionally biased region" description="Low complexity" evidence="1">
    <location>
        <begin position="1"/>
        <end position="11"/>
    </location>
</feature>
<evidence type="ECO:0000313" key="3">
    <source>
        <dbReference type="Proteomes" id="UP001146351"/>
    </source>
</evidence>
<feature type="compositionally biased region" description="Low complexity" evidence="1">
    <location>
        <begin position="115"/>
        <end position="125"/>
    </location>
</feature>
<feature type="region of interest" description="Disordered" evidence="1">
    <location>
        <begin position="675"/>
        <end position="703"/>
    </location>
</feature>
<keyword evidence="3" id="KW-1185">Reference proteome</keyword>
<dbReference type="Gene3D" id="3.80.10.10">
    <property type="entry name" value="Ribonuclease Inhibitor"/>
    <property type="match status" value="1"/>
</dbReference>
<comment type="caution">
    <text evidence="2">The sequence shown here is derived from an EMBL/GenBank/DDBJ whole genome shotgun (WGS) entry which is preliminary data.</text>
</comment>
<evidence type="ECO:0000313" key="2">
    <source>
        <dbReference type="EMBL" id="KAJ5178764.1"/>
    </source>
</evidence>
<feature type="region of interest" description="Disordered" evidence="1">
    <location>
        <begin position="573"/>
        <end position="652"/>
    </location>
</feature>
<feature type="compositionally biased region" description="Basic residues" evidence="1">
    <location>
        <begin position="619"/>
        <end position="628"/>
    </location>
</feature>
<dbReference type="OrthoDB" id="5395390at2759"/>
<dbReference type="SUPFAM" id="SSF52047">
    <property type="entry name" value="RNI-like"/>
    <property type="match status" value="1"/>
</dbReference>
<dbReference type="EMBL" id="JAPQKO010000002">
    <property type="protein sequence ID" value="KAJ5178764.1"/>
    <property type="molecule type" value="Genomic_DNA"/>
</dbReference>
<feature type="compositionally biased region" description="Low complexity" evidence="1">
    <location>
        <begin position="95"/>
        <end position="106"/>
    </location>
</feature>
<proteinExistence type="predicted"/>
<accession>A0A9W9LVL5</accession>
<dbReference type="AlphaFoldDB" id="A0A9W9LVL5"/>
<gene>
    <name evidence="2" type="ORF">N7492_001974</name>
</gene>
<dbReference type="Proteomes" id="UP001146351">
    <property type="component" value="Unassembled WGS sequence"/>
</dbReference>
<dbReference type="InterPro" id="IPR032675">
    <property type="entry name" value="LRR_dom_sf"/>
</dbReference>